<evidence type="ECO:0000256" key="6">
    <source>
        <dbReference type="SAM" id="Coils"/>
    </source>
</evidence>
<proteinExistence type="predicted"/>
<protein>
    <recommendedName>
        <fullName evidence="1">site-specific DNA-methyltransferase (adenine-specific)</fullName>
        <ecNumber evidence="1">2.1.1.72</ecNumber>
    </recommendedName>
</protein>
<sequence>MELDKPYERSEFIRFMSGFLPDDYDPSPAGEIIPVSGGLIKKVVYLGGVSSLDNLKVFEIEHQSEYDPRVTITKEICRLMASRGYRKAIAAFTSRKSENYRLSLVTIDINLKGRKTIKEYSNPRRYSFYLGPDAKIHTPYDYLIKKKRVKSLDDLIDRFDVELVTKEFFQKYKELYEKARKHLGSDRGFGIFASRNNIDIDTFAKKLLGQIVFLYFIQRKGWLGAAKGAPISSGNKNYIRSLFNKARKESKHFFNDYLESLFYDALNKKPEKPGSFYRDYFECQIPFLNGGLFEPIENYNWKEAVLNIPDSLFSNSSGSGILDVFDLFNFTVYEDDPIDKEVSIDPEMLGKVFENLLPENLRKGKGTYYTPREIVHYMCQESLINYLAEKSEINAEEIRGFIKKSKISNDETTETPAHIAKKAKMLDDFLVEIKVVDPAVGSGAFLVGMLHEIANFRIGLNSIIKKRRSEYELKKQSIINSLYGVDIDPGAVEIAKLRLWLSLVVDYALDDIDPLPNLDFKIMQGNSLIELLSPSLLAKTTDSSRNHLIDELNKIKADYSLLTDHLEKKEAREQINRLVRAIANYDIDKERKKIWDQLMSKKAQTKLFIDTAETIPLSETEDKETKRLSKQLHELDKVQRVSPTEHFEWHINFNEVFEKGGFDVVIANPPYNELRDLGLNEQNNYKKSAYIKYALGGRINMFQFFYPLAVTIAMKNGIVTLITQNSILAENSALNNRRFIIENAQIIKFVSFPERDDPNMRVFESAKMSVCIGILKVKENIPSYIQPAIAPLSTSCGVE</sequence>
<dbReference type="EC" id="2.1.1.72" evidence="1"/>
<feature type="domain" description="Type II methyltransferase M.TaqI-like" evidence="7">
    <location>
        <begin position="480"/>
        <end position="752"/>
    </location>
</feature>
<dbReference type="PROSITE" id="PS00092">
    <property type="entry name" value="N6_MTASE"/>
    <property type="match status" value="1"/>
</dbReference>
<comment type="caution">
    <text evidence="8">The sequence shown here is derived from an EMBL/GenBank/DDBJ whole genome shotgun (WGS) entry which is preliminary data.</text>
</comment>
<evidence type="ECO:0000256" key="4">
    <source>
        <dbReference type="ARBA" id="ARBA00022691"/>
    </source>
</evidence>
<evidence type="ECO:0000313" key="8">
    <source>
        <dbReference type="EMBL" id="OGB89441.1"/>
    </source>
</evidence>
<dbReference type="PANTHER" id="PTHR33841:SF1">
    <property type="entry name" value="DNA METHYLTRANSFERASE A"/>
    <property type="match status" value="1"/>
</dbReference>
<evidence type="ECO:0000259" key="7">
    <source>
        <dbReference type="Pfam" id="PF07669"/>
    </source>
</evidence>
<dbReference type="GO" id="GO:0009007">
    <property type="term" value="F:site-specific DNA-methyltransferase (adenine-specific) activity"/>
    <property type="evidence" value="ECO:0007669"/>
    <property type="project" value="UniProtKB-EC"/>
</dbReference>
<evidence type="ECO:0000313" key="9">
    <source>
        <dbReference type="Proteomes" id="UP000178724"/>
    </source>
</evidence>
<evidence type="ECO:0000256" key="2">
    <source>
        <dbReference type="ARBA" id="ARBA00022603"/>
    </source>
</evidence>
<dbReference type="GO" id="GO:0032259">
    <property type="term" value="P:methylation"/>
    <property type="evidence" value="ECO:0007669"/>
    <property type="project" value="UniProtKB-KW"/>
</dbReference>
<dbReference type="SUPFAM" id="SSF53335">
    <property type="entry name" value="S-adenosyl-L-methionine-dependent methyltransferases"/>
    <property type="match status" value="1"/>
</dbReference>
<keyword evidence="3" id="KW-0808">Transferase</keyword>
<dbReference type="Proteomes" id="UP000178724">
    <property type="component" value="Unassembled WGS sequence"/>
</dbReference>
<organism evidence="8 9">
    <name type="scientific">candidate division WOR-1 bacterium RIFCSPHIGHO2_01_FULL_53_15</name>
    <dbReference type="NCBI Taxonomy" id="1802564"/>
    <lineage>
        <taxon>Bacteria</taxon>
        <taxon>Bacillati</taxon>
        <taxon>Saganbacteria</taxon>
    </lineage>
</organism>
<dbReference type="GO" id="GO:0006304">
    <property type="term" value="P:DNA modification"/>
    <property type="evidence" value="ECO:0007669"/>
    <property type="project" value="InterPro"/>
</dbReference>
<dbReference type="InterPro" id="IPR002052">
    <property type="entry name" value="DNA_methylase_N6_adenine_CS"/>
</dbReference>
<gene>
    <name evidence="8" type="ORF">A2625_00465</name>
</gene>
<dbReference type="PANTHER" id="PTHR33841">
    <property type="entry name" value="DNA METHYLTRANSFERASE YEEA-RELATED"/>
    <property type="match status" value="1"/>
</dbReference>
<dbReference type="InterPro" id="IPR050953">
    <property type="entry name" value="N4_N6_ade-DNA_methylase"/>
</dbReference>
<evidence type="ECO:0000256" key="1">
    <source>
        <dbReference type="ARBA" id="ARBA00011900"/>
    </source>
</evidence>
<keyword evidence="4" id="KW-0949">S-adenosyl-L-methionine</keyword>
<dbReference type="PRINTS" id="PR00507">
    <property type="entry name" value="N12N6MTFRASE"/>
</dbReference>
<name>A0A1F4Q0H9_UNCSA</name>
<evidence type="ECO:0000256" key="5">
    <source>
        <dbReference type="ARBA" id="ARBA00047942"/>
    </source>
</evidence>
<feature type="coiled-coil region" evidence="6">
    <location>
        <begin position="552"/>
        <end position="588"/>
    </location>
</feature>
<dbReference type="Pfam" id="PF07669">
    <property type="entry name" value="Eco57I"/>
    <property type="match status" value="1"/>
</dbReference>
<comment type="catalytic activity">
    <reaction evidence="5">
        <text>a 2'-deoxyadenosine in DNA + S-adenosyl-L-methionine = an N(6)-methyl-2'-deoxyadenosine in DNA + S-adenosyl-L-homocysteine + H(+)</text>
        <dbReference type="Rhea" id="RHEA:15197"/>
        <dbReference type="Rhea" id="RHEA-COMP:12418"/>
        <dbReference type="Rhea" id="RHEA-COMP:12419"/>
        <dbReference type="ChEBI" id="CHEBI:15378"/>
        <dbReference type="ChEBI" id="CHEBI:57856"/>
        <dbReference type="ChEBI" id="CHEBI:59789"/>
        <dbReference type="ChEBI" id="CHEBI:90615"/>
        <dbReference type="ChEBI" id="CHEBI:90616"/>
        <dbReference type="EC" id="2.1.1.72"/>
    </reaction>
</comment>
<keyword evidence="6" id="KW-0175">Coiled coil</keyword>
<dbReference type="InterPro" id="IPR011639">
    <property type="entry name" value="MethylTrfase_TaqI-like_dom"/>
</dbReference>
<keyword evidence="2" id="KW-0489">Methyltransferase</keyword>
<dbReference type="AlphaFoldDB" id="A0A1F4Q0H9"/>
<evidence type="ECO:0000256" key="3">
    <source>
        <dbReference type="ARBA" id="ARBA00022679"/>
    </source>
</evidence>
<dbReference type="InterPro" id="IPR029063">
    <property type="entry name" value="SAM-dependent_MTases_sf"/>
</dbReference>
<dbReference type="Gene3D" id="3.40.50.150">
    <property type="entry name" value="Vaccinia Virus protein VP39"/>
    <property type="match status" value="1"/>
</dbReference>
<accession>A0A1F4Q0H9</accession>
<dbReference type="GO" id="GO:0003676">
    <property type="term" value="F:nucleic acid binding"/>
    <property type="evidence" value="ECO:0007669"/>
    <property type="project" value="InterPro"/>
</dbReference>
<reference evidence="8 9" key="1">
    <citation type="journal article" date="2016" name="Nat. Commun.">
        <title>Thousands of microbial genomes shed light on interconnected biogeochemical processes in an aquifer system.</title>
        <authorList>
            <person name="Anantharaman K."/>
            <person name="Brown C.T."/>
            <person name="Hug L.A."/>
            <person name="Sharon I."/>
            <person name="Castelle C.J."/>
            <person name="Probst A.J."/>
            <person name="Thomas B.C."/>
            <person name="Singh A."/>
            <person name="Wilkins M.J."/>
            <person name="Karaoz U."/>
            <person name="Brodie E.L."/>
            <person name="Williams K.H."/>
            <person name="Hubbard S.S."/>
            <person name="Banfield J.F."/>
        </authorList>
    </citation>
    <scope>NUCLEOTIDE SEQUENCE [LARGE SCALE GENOMIC DNA]</scope>
</reference>
<dbReference type="EMBL" id="METM01000025">
    <property type="protein sequence ID" value="OGB89441.1"/>
    <property type="molecule type" value="Genomic_DNA"/>
</dbReference>